<evidence type="ECO:0000256" key="1">
    <source>
        <dbReference type="ARBA" id="ARBA00004236"/>
    </source>
</evidence>
<comment type="caution">
    <text evidence="6">The sequence shown here is derived from an EMBL/GenBank/DDBJ whole genome shotgun (WGS) entry which is preliminary data.</text>
</comment>
<keyword evidence="4" id="KW-1133">Transmembrane helix</keyword>
<keyword evidence="3" id="KW-0812">Transmembrane</keyword>
<dbReference type="RefSeq" id="WP_377044264.1">
    <property type="nucleotide sequence ID" value="NZ_JBHLUN010000006.1"/>
</dbReference>
<dbReference type="Proteomes" id="UP001589865">
    <property type="component" value="Unassembled WGS sequence"/>
</dbReference>
<keyword evidence="5" id="KW-0472">Membrane</keyword>
<evidence type="ECO:0000313" key="6">
    <source>
        <dbReference type="EMBL" id="MFC0408513.1"/>
    </source>
</evidence>
<name>A0ABV6JS06_9PROT</name>
<proteinExistence type="predicted"/>
<evidence type="ECO:0000313" key="7">
    <source>
        <dbReference type="Proteomes" id="UP001589865"/>
    </source>
</evidence>
<evidence type="ECO:0000256" key="5">
    <source>
        <dbReference type="ARBA" id="ARBA00023136"/>
    </source>
</evidence>
<dbReference type="InterPro" id="IPR022781">
    <property type="entry name" value="Flagellar_biosynth_FliO"/>
</dbReference>
<reference evidence="6 7" key="1">
    <citation type="submission" date="2024-09" db="EMBL/GenBank/DDBJ databases">
        <authorList>
            <person name="Sun Q."/>
            <person name="Mori K."/>
        </authorList>
    </citation>
    <scope>NUCLEOTIDE SEQUENCE [LARGE SCALE GENOMIC DNA]</scope>
    <source>
        <strain evidence="6 7">TBRC 5777</strain>
    </source>
</reference>
<keyword evidence="7" id="KW-1185">Reference proteome</keyword>
<keyword evidence="6" id="KW-0969">Cilium</keyword>
<comment type="subcellular location">
    <subcellularLocation>
        <location evidence="1">Cell membrane</location>
    </subcellularLocation>
</comment>
<dbReference type="EMBL" id="JBHLUN010000006">
    <property type="protein sequence ID" value="MFC0408513.1"/>
    <property type="molecule type" value="Genomic_DNA"/>
</dbReference>
<evidence type="ECO:0000256" key="4">
    <source>
        <dbReference type="ARBA" id="ARBA00022989"/>
    </source>
</evidence>
<protein>
    <submittedName>
        <fullName evidence="6">Flagellar biosynthetic protein FliO</fullName>
    </submittedName>
</protein>
<evidence type="ECO:0000256" key="2">
    <source>
        <dbReference type="ARBA" id="ARBA00022475"/>
    </source>
</evidence>
<accession>A0ABV6JS06</accession>
<evidence type="ECO:0000256" key="3">
    <source>
        <dbReference type="ARBA" id="ARBA00022692"/>
    </source>
</evidence>
<keyword evidence="6" id="KW-0966">Cell projection</keyword>
<gene>
    <name evidence="6" type="ORF">ACFFGY_09660</name>
</gene>
<keyword evidence="6" id="KW-0282">Flagellum</keyword>
<dbReference type="Pfam" id="PF04347">
    <property type="entry name" value="FliO"/>
    <property type="match status" value="1"/>
</dbReference>
<keyword evidence="2" id="KW-1003">Cell membrane</keyword>
<organism evidence="6 7">
    <name type="scientific">Roseomonas elaeocarpi</name>
    <dbReference type="NCBI Taxonomy" id="907779"/>
    <lineage>
        <taxon>Bacteria</taxon>
        <taxon>Pseudomonadati</taxon>
        <taxon>Pseudomonadota</taxon>
        <taxon>Alphaproteobacteria</taxon>
        <taxon>Acetobacterales</taxon>
        <taxon>Roseomonadaceae</taxon>
        <taxon>Roseomonas</taxon>
    </lineage>
</organism>
<sequence length="82" mass="8620">MLSTSTLLLSAGALLGILGLLWLLARGARFAGLAQGGPGKRIAIQESAVLDTRRRLILVRVDGREVLLLTGGTQDSVVGWLP</sequence>